<comment type="caution">
    <text evidence="4">The sequence shown here is derived from an EMBL/GenBank/DDBJ whole genome shotgun (WGS) entry which is preliminary data.</text>
</comment>
<keyword evidence="5" id="KW-1185">Reference proteome</keyword>
<dbReference type="InterPro" id="IPR039353">
    <property type="entry name" value="TF_Adf1"/>
</dbReference>
<evidence type="ECO:0000259" key="3">
    <source>
        <dbReference type="PROSITE" id="PS51031"/>
    </source>
</evidence>
<proteinExistence type="predicted"/>
<dbReference type="EMBL" id="CAJOBZ010000068">
    <property type="protein sequence ID" value="CAF4943635.1"/>
    <property type="molecule type" value="Genomic_DNA"/>
</dbReference>
<dbReference type="SMART" id="SM00595">
    <property type="entry name" value="MADF"/>
    <property type="match status" value="1"/>
</dbReference>
<dbReference type="OrthoDB" id="6159213at2759"/>
<keyword evidence="1" id="KW-0539">Nucleus</keyword>
<dbReference type="GO" id="GO:0003677">
    <property type="term" value="F:DNA binding"/>
    <property type="evidence" value="ECO:0007669"/>
    <property type="project" value="InterPro"/>
</dbReference>
<name>A0A821XGA4_9NEOP</name>
<dbReference type="InterPro" id="IPR006578">
    <property type="entry name" value="MADF-dom"/>
</dbReference>
<dbReference type="Pfam" id="PF02944">
    <property type="entry name" value="BESS"/>
    <property type="match status" value="1"/>
</dbReference>
<protein>
    <recommendedName>
        <fullName evidence="6">MADF domain-containing protein</fullName>
    </recommendedName>
</protein>
<dbReference type="AlphaFoldDB" id="A0A821XGA4"/>
<accession>A0A821XGA4</accession>
<reference evidence="4" key="1">
    <citation type="submission" date="2021-02" db="EMBL/GenBank/DDBJ databases">
        <authorList>
            <person name="Steward A R."/>
        </authorList>
    </citation>
    <scope>NUCLEOTIDE SEQUENCE</scope>
</reference>
<dbReference type="Proteomes" id="UP000663880">
    <property type="component" value="Unassembled WGS sequence"/>
</dbReference>
<comment type="subcellular location">
    <subcellularLocation>
        <location evidence="1">Nucleus</location>
    </subcellularLocation>
</comment>
<sequence>MNCPEGPRGLCREDKCNTKICEAEILIFAVEKYPCLWNIHDNDYHNRDVKDLAWENVFKEVIKDWGTCTKVDKENKGAQAKKKWTHIRDYFRRDLKKNKSALSGSAAKKVRKYVYADLLYFLIPVFDKRNTEGNYKIDDLRDNTSKESETQEEHSVEQVDDQDIPSQILNILHQNQQKANQKRQEVEDDDTNFLLSFRTHMKHMNENQKIDFKLGMLQLVKKINTKKK</sequence>
<feature type="domain" description="BESS" evidence="3">
    <location>
        <begin position="187"/>
        <end position="226"/>
    </location>
</feature>
<evidence type="ECO:0000313" key="5">
    <source>
        <dbReference type="Proteomes" id="UP000663880"/>
    </source>
</evidence>
<feature type="domain" description="MADF" evidence="2">
    <location>
        <begin position="25"/>
        <end position="127"/>
    </location>
</feature>
<dbReference type="Pfam" id="PF10545">
    <property type="entry name" value="MADF_DNA_bdg"/>
    <property type="match status" value="1"/>
</dbReference>
<dbReference type="InterPro" id="IPR004210">
    <property type="entry name" value="BESS_motif"/>
</dbReference>
<organism evidence="4 5">
    <name type="scientific">Pieris macdunnoughi</name>
    <dbReference type="NCBI Taxonomy" id="345717"/>
    <lineage>
        <taxon>Eukaryota</taxon>
        <taxon>Metazoa</taxon>
        <taxon>Ecdysozoa</taxon>
        <taxon>Arthropoda</taxon>
        <taxon>Hexapoda</taxon>
        <taxon>Insecta</taxon>
        <taxon>Pterygota</taxon>
        <taxon>Neoptera</taxon>
        <taxon>Endopterygota</taxon>
        <taxon>Lepidoptera</taxon>
        <taxon>Glossata</taxon>
        <taxon>Ditrysia</taxon>
        <taxon>Papilionoidea</taxon>
        <taxon>Pieridae</taxon>
        <taxon>Pierinae</taxon>
        <taxon>Pieris</taxon>
    </lineage>
</organism>
<evidence type="ECO:0000256" key="1">
    <source>
        <dbReference type="PROSITE-ProRule" id="PRU00371"/>
    </source>
</evidence>
<dbReference type="PANTHER" id="PTHR12243">
    <property type="entry name" value="MADF DOMAIN TRANSCRIPTION FACTOR"/>
    <property type="match status" value="1"/>
</dbReference>
<gene>
    <name evidence="4" type="ORF">PMACD_LOCUS14961</name>
</gene>
<dbReference type="PANTHER" id="PTHR12243:SF67">
    <property type="entry name" value="COREPRESSOR OF PANGOLIN, ISOFORM A-RELATED"/>
    <property type="match status" value="1"/>
</dbReference>
<evidence type="ECO:0000313" key="4">
    <source>
        <dbReference type="EMBL" id="CAF4943635.1"/>
    </source>
</evidence>
<dbReference type="GO" id="GO:0005634">
    <property type="term" value="C:nucleus"/>
    <property type="evidence" value="ECO:0007669"/>
    <property type="project" value="UniProtKB-SubCell"/>
</dbReference>
<evidence type="ECO:0008006" key="6">
    <source>
        <dbReference type="Google" id="ProtNLM"/>
    </source>
</evidence>
<evidence type="ECO:0000259" key="2">
    <source>
        <dbReference type="PROSITE" id="PS51029"/>
    </source>
</evidence>
<dbReference type="PROSITE" id="PS51029">
    <property type="entry name" value="MADF"/>
    <property type="match status" value="1"/>
</dbReference>
<dbReference type="PROSITE" id="PS51031">
    <property type="entry name" value="BESS"/>
    <property type="match status" value="1"/>
</dbReference>